<comment type="caution">
    <text evidence="1">The sequence shown here is derived from an EMBL/GenBank/DDBJ whole genome shotgun (WGS) entry which is preliminary data.</text>
</comment>
<name>S8C0W3_9LAMI</name>
<reference evidence="1 2" key="1">
    <citation type="journal article" date="2013" name="BMC Genomics">
        <title>The miniature genome of a carnivorous plant Genlisea aurea contains a low number of genes and short non-coding sequences.</title>
        <authorList>
            <person name="Leushkin E.V."/>
            <person name="Sutormin R.A."/>
            <person name="Nabieva E.R."/>
            <person name="Penin A.A."/>
            <person name="Kondrashov A.S."/>
            <person name="Logacheva M.D."/>
        </authorList>
    </citation>
    <scope>NUCLEOTIDE SEQUENCE [LARGE SCALE GENOMIC DNA]</scope>
</reference>
<dbReference type="AlphaFoldDB" id="S8C0W3"/>
<evidence type="ECO:0000313" key="1">
    <source>
        <dbReference type="EMBL" id="EPS58091.1"/>
    </source>
</evidence>
<gene>
    <name evidence="1" type="ORF">M569_16725</name>
</gene>
<protein>
    <submittedName>
        <fullName evidence="1">Uncharacterized protein</fullName>
    </submittedName>
</protein>
<keyword evidence="2" id="KW-1185">Reference proteome</keyword>
<dbReference type="EMBL" id="AUSU01009548">
    <property type="protein sequence ID" value="EPS58091.1"/>
    <property type="molecule type" value="Genomic_DNA"/>
</dbReference>
<dbReference type="Proteomes" id="UP000015453">
    <property type="component" value="Unassembled WGS sequence"/>
</dbReference>
<sequence length="112" mass="12974">MCRKRAQVPLAVSFECLNLQLTWWSMPGSPTRSQELLLTAAFHVNLWWPSKMQHVPTDMSNPVGVEGVNMRRLRWLSKMTFTNGLQISKNQVPSNMSYPLVLMGFKYRCLMK</sequence>
<proteinExistence type="predicted"/>
<accession>S8C0W3</accession>
<organism evidence="1 2">
    <name type="scientific">Genlisea aurea</name>
    <dbReference type="NCBI Taxonomy" id="192259"/>
    <lineage>
        <taxon>Eukaryota</taxon>
        <taxon>Viridiplantae</taxon>
        <taxon>Streptophyta</taxon>
        <taxon>Embryophyta</taxon>
        <taxon>Tracheophyta</taxon>
        <taxon>Spermatophyta</taxon>
        <taxon>Magnoliopsida</taxon>
        <taxon>eudicotyledons</taxon>
        <taxon>Gunneridae</taxon>
        <taxon>Pentapetalae</taxon>
        <taxon>asterids</taxon>
        <taxon>lamiids</taxon>
        <taxon>Lamiales</taxon>
        <taxon>Lentibulariaceae</taxon>
        <taxon>Genlisea</taxon>
    </lineage>
</organism>
<evidence type="ECO:0000313" key="2">
    <source>
        <dbReference type="Proteomes" id="UP000015453"/>
    </source>
</evidence>